<evidence type="ECO:0000256" key="1">
    <source>
        <dbReference type="SAM" id="MobiDB-lite"/>
    </source>
</evidence>
<feature type="compositionally biased region" description="Polar residues" evidence="1">
    <location>
        <begin position="8"/>
        <end position="23"/>
    </location>
</feature>
<accession>A0A3Q0KVH3</accession>
<dbReference type="WBParaSite" id="Smp_211080.1">
    <property type="protein sequence ID" value="Smp_211080.1"/>
    <property type="gene ID" value="Smp_211080"/>
</dbReference>
<dbReference type="STRING" id="6183.A0A3Q0KVH3"/>
<evidence type="ECO:0000313" key="2">
    <source>
        <dbReference type="Proteomes" id="UP000008854"/>
    </source>
</evidence>
<evidence type="ECO:0000313" key="3">
    <source>
        <dbReference type="WBParaSite" id="Smp_211080.1"/>
    </source>
</evidence>
<feature type="region of interest" description="Disordered" evidence="1">
    <location>
        <begin position="1"/>
        <end position="23"/>
    </location>
</feature>
<dbReference type="AlphaFoldDB" id="A0A3Q0KVH3"/>
<protein>
    <submittedName>
        <fullName evidence="3">Ubiquitin-activating enzyme E1C, putative</fullName>
    </submittedName>
</protein>
<name>A0A3Q0KVH3_SCHMA</name>
<organism evidence="2 3">
    <name type="scientific">Schistosoma mansoni</name>
    <name type="common">Blood fluke</name>
    <dbReference type="NCBI Taxonomy" id="6183"/>
    <lineage>
        <taxon>Eukaryota</taxon>
        <taxon>Metazoa</taxon>
        <taxon>Spiralia</taxon>
        <taxon>Lophotrochozoa</taxon>
        <taxon>Platyhelminthes</taxon>
        <taxon>Trematoda</taxon>
        <taxon>Digenea</taxon>
        <taxon>Strigeidida</taxon>
        <taxon>Schistosomatoidea</taxon>
        <taxon>Schistosomatidae</taxon>
        <taxon>Schistosoma</taxon>
    </lineage>
</organism>
<dbReference type="InParanoid" id="A0A3Q0KVH3"/>
<dbReference type="Proteomes" id="UP000008854">
    <property type="component" value="Unassembled WGS sequence"/>
</dbReference>
<keyword evidence="2" id="KW-1185">Reference proteome</keyword>
<proteinExistence type="predicted"/>
<reference evidence="2" key="1">
    <citation type="journal article" date="2012" name="PLoS Negl. Trop. Dis.">
        <title>A systematically improved high quality genome and transcriptome of the human blood fluke Schistosoma mansoni.</title>
        <authorList>
            <person name="Protasio A.V."/>
            <person name="Tsai I.J."/>
            <person name="Babbage A."/>
            <person name="Nichol S."/>
            <person name="Hunt M."/>
            <person name="Aslett M.A."/>
            <person name="De Silva N."/>
            <person name="Velarde G.S."/>
            <person name="Anderson T.J."/>
            <person name="Clark R.C."/>
            <person name="Davidson C."/>
            <person name="Dillon G.P."/>
            <person name="Holroyd N.E."/>
            <person name="LoVerde P.T."/>
            <person name="Lloyd C."/>
            <person name="McQuillan J."/>
            <person name="Oliveira G."/>
            <person name="Otto T.D."/>
            <person name="Parker-Manuel S.J."/>
            <person name="Quail M.A."/>
            <person name="Wilson R.A."/>
            <person name="Zerlotini A."/>
            <person name="Dunne D.W."/>
            <person name="Berriman M."/>
        </authorList>
    </citation>
    <scope>NUCLEOTIDE SEQUENCE [LARGE SCALE GENOMIC DNA]</scope>
    <source>
        <strain evidence="2">Puerto Rican</strain>
    </source>
</reference>
<reference evidence="3" key="2">
    <citation type="submission" date="2018-12" db="UniProtKB">
        <authorList>
            <consortium name="WormBaseParasite"/>
        </authorList>
    </citation>
    <scope>IDENTIFICATION</scope>
    <source>
        <strain evidence="3">Puerto Rican</strain>
    </source>
</reference>
<sequence>MFGGGNVLSDSDTNYHQSTTNKGSPQKFFESQLHHVIMTNKHRLSSCKNILWIECESRYVGPVCGLSDGLWSRLRSTDPNVGTHRIWIDITEEARVAWILENYSTATRNVPQILAILKSLNEYIPNKLINQWTEMIHREDFTSFVTGLLRHHYDPLYIKNRHQMMEDAKNNGLFHRISLPNVDKTMIQTRIIPQILDLAYTTTISSDINQHRLHHLLPKSHVAG</sequence>